<name>A0AAN8INH1_TRICO</name>
<dbReference type="AlphaFoldDB" id="A0AAN8INH1"/>
<reference evidence="1 2" key="1">
    <citation type="submission" date="2019-10" db="EMBL/GenBank/DDBJ databases">
        <title>Assembly and Annotation for the nematode Trichostrongylus colubriformis.</title>
        <authorList>
            <person name="Martin J."/>
        </authorList>
    </citation>
    <scope>NUCLEOTIDE SEQUENCE [LARGE SCALE GENOMIC DNA]</scope>
    <source>
        <strain evidence="1">G859</strain>
        <tissue evidence="1">Whole worm</tissue>
    </source>
</reference>
<protein>
    <submittedName>
        <fullName evidence="1">Uncharacterized protein</fullName>
    </submittedName>
</protein>
<gene>
    <name evidence="1" type="ORF">GCK32_021551</name>
</gene>
<dbReference type="EMBL" id="WIXE01010843">
    <property type="protein sequence ID" value="KAK5977268.1"/>
    <property type="molecule type" value="Genomic_DNA"/>
</dbReference>
<evidence type="ECO:0000313" key="1">
    <source>
        <dbReference type="EMBL" id="KAK5977268.1"/>
    </source>
</evidence>
<evidence type="ECO:0000313" key="2">
    <source>
        <dbReference type="Proteomes" id="UP001331761"/>
    </source>
</evidence>
<feature type="non-terminal residue" evidence="1">
    <location>
        <position position="1"/>
    </location>
</feature>
<organism evidence="1 2">
    <name type="scientific">Trichostrongylus colubriformis</name>
    <name type="common">Black scour worm</name>
    <dbReference type="NCBI Taxonomy" id="6319"/>
    <lineage>
        <taxon>Eukaryota</taxon>
        <taxon>Metazoa</taxon>
        <taxon>Ecdysozoa</taxon>
        <taxon>Nematoda</taxon>
        <taxon>Chromadorea</taxon>
        <taxon>Rhabditida</taxon>
        <taxon>Rhabditina</taxon>
        <taxon>Rhabditomorpha</taxon>
        <taxon>Strongyloidea</taxon>
        <taxon>Trichostrongylidae</taxon>
        <taxon>Trichostrongylus</taxon>
    </lineage>
</organism>
<accession>A0AAN8INH1</accession>
<keyword evidence="2" id="KW-1185">Reference proteome</keyword>
<dbReference type="Proteomes" id="UP001331761">
    <property type="component" value="Unassembled WGS sequence"/>
</dbReference>
<comment type="caution">
    <text evidence="1">The sequence shown here is derived from an EMBL/GenBank/DDBJ whole genome shotgun (WGS) entry which is preliminary data.</text>
</comment>
<proteinExistence type="predicted"/>
<sequence>DKCSEEVTGGSLVSENSFDSVSISDPDRKPSILLQNANELALLADDVVQRQLCPEKEEHSTSDLSKIVNYLTADKVPHVWNGRYLSFKWHKTGM</sequence>